<dbReference type="PANTHER" id="PTHR10000:SF8">
    <property type="entry name" value="HAD SUPERFAMILY HYDROLASE-LIKE, TYPE 3"/>
    <property type="match status" value="1"/>
</dbReference>
<dbReference type="Pfam" id="PF08282">
    <property type="entry name" value="Hydrolase_3"/>
    <property type="match status" value="1"/>
</dbReference>
<dbReference type="GO" id="GO:0000287">
    <property type="term" value="F:magnesium ion binding"/>
    <property type="evidence" value="ECO:0007669"/>
    <property type="project" value="TreeGrafter"/>
</dbReference>
<dbReference type="EMBL" id="JALNTZ010002113">
    <property type="protein sequence ID" value="KAJ3619911.1"/>
    <property type="molecule type" value="Genomic_DNA"/>
</dbReference>
<dbReference type="AlphaFoldDB" id="A0AA38HIP8"/>
<evidence type="ECO:0000313" key="2">
    <source>
        <dbReference type="Proteomes" id="UP001168821"/>
    </source>
</evidence>
<evidence type="ECO:0000313" key="1">
    <source>
        <dbReference type="EMBL" id="KAJ3619911.1"/>
    </source>
</evidence>
<dbReference type="SUPFAM" id="SSF56784">
    <property type="entry name" value="HAD-like"/>
    <property type="match status" value="1"/>
</dbReference>
<reference evidence="1" key="1">
    <citation type="journal article" date="2023" name="G3 (Bethesda)">
        <title>Whole genome assemblies of Zophobas morio and Tenebrio molitor.</title>
        <authorList>
            <person name="Kaur S."/>
            <person name="Stinson S.A."/>
            <person name="diCenzo G.C."/>
        </authorList>
    </citation>
    <scope>NUCLEOTIDE SEQUENCE</scope>
    <source>
        <strain evidence="1">QUZm001</strain>
    </source>
</reference>
<keyword evidence="2" id="KW-1185">Reference proteome</keyword>
<gene>
    <name evidence="1" type="ORF">Zmor_008668</name>
</gene>
<dbReference type="GO" id="GO:0016791">
    <property type="term" value="F:phosphatase activity"/>
    <property type="evidence" value="ECO:0007669"/>
    <property type="project" value="TreeGrafter"/>
</dbReference>
<name>A0AA38HIP8_9CUCU</name>
<dbReference type="InterPro" id="IPR036412">
    <property type="entry name" value="HAD-like_sf"/>
</dbReference>
<organism evidence="1 2">
    <name type="scientific">Zophobas morio</name>
    <dbReference type="NCBI Taxonomy" id="2755281"/>
    <lineage>
        <taxon>Eukaryota</taxon>
        <taxon>Metazoa</taxon>
        <taxon>Ecdysozoa</taxon>
        <taxon>Arthropoda</taxon>
        <taxon>Hexapoda</taxon>
        <taxon>Insecta</taxon>
        <taxon>Pterygota</taxon>
        <taxon>Neoptera</taxon>
        <taxon>Endopterygota</taxon>
        <taxon>Coleoptera</taxon>
        <taxon>Polyphaga</taxon>
        <taxon>Cucujiformia</taxon>
        <taxon>Tenebrionidae</taxon>
        <taxon>Zophobas</taxon>
    </lineage>
</organism>
<dbReference type="PANTHER" id="PTHR10000">
    <property type="entry name" value="PHOSPHOSERINE PHOSPHATASE"/>
    <property type="match status" value="1"/>
</dbReference>
<sequence>MDGTSYHGMGEVIEQNIEPIIKTQEAGIKVVFVTGRPLNAKANKFKENGFTTHEAVAIGYNGALIYDFHEDKVIASNPIESDTVRFAFKESYKSGEGKDLI</sequence>
<proteinExistence type="predicted"/>
<dbReference type="Gene3D" id="3.30.1240.10">
    <property type="match status" value="1"/>
</dbReference>
<dbReference type="Proteomes" id="UP001168821">
    <property type="component" value="Unassembled WGS sequence"/>
</dbReference>
<comment type="caution">
    <text evidence="1">The sequence shown here is derived from an EMBL/GenBank/DDBJ whole genome shotgun (WGS) entry which is preliminary data.</text>
</comment>
<accession>A0AA38HIP8</accession>
<protein>
    <submittedName>
        <fullName evidence="1">Uncharacterized protein</fullName>
    </submittedName>
</protein>
<dbReference type="GO" id="GO:0005829">
    <property type="term" value="C:cytosol"/>
    <property type="evidence" value="ECO:0007669"/>
    <property type="project" value="TreeGrafter"/>
</dbReference>
<dbReference type="Gene3D" id="3.40.50.1000">
    <property type="entry name" value="HAD superfamily/HAD-like"/>
    <property type="match status" value="1"/>
</dbReference>
<dbReference type="InterPro" id="IPR023214">
    <property type="entry name" value="HAD_sf"/>
</dbReference>